<dbReference type="InterPro" id="IPR013430">
    <property type="entry name" value="Toxin_antidote_HigA"/>
</dbReference>
<dbReference type="AlphaFoldDB" id="A0A512IJW5"/>
<organism evidence="3 4">
    <name type="scientific">Methylobacterium haplocladii</name>
    <dbReference type="NCBI Taxonomy" id="1176176"/>
    <lineage>
        <taxon>Bacteria</taxon>
        <taxon>Pseudomonadati</taxon>
        <taxon>Pseudomonadota</taxon>
        <taxon>Alphaproteobacteria</taxon>
        <taxon>Hyphomicrobiales</taxon>
        <taxon>Methylobacteriaceae</taxon>
        <taxon>Methylobacterium</taxon>
    </lineage>
</organism>
<dbReference type="SUPFAM" id="SSF47413">
    <property type="entry name" value="lambda repressor-like DNA-binding domains"/>
    <property type="match status" value="1"/>
</dbReference>
<dbReference type="NCBIfam" id="TIGR02607">
    <property type="entry name" value="antidote_HigA"/>
    <property type="match status" value="1"/>
</dbReference>
<feature type="domain" description="HTH cro/C1-type" evidence="2">
    <location>
        <begin position="28"/>
        <end position="76"/>
    </location>
</feature>
<evidence type="ECO:0000259" key="2">
    <source>
        <dbReference type="PROSITE" id="PS50943"/>
    </source>
</evidence>
<sequence length="103" mass="11174">MTEITARRDPDRRPTHPGEILKDDILPALGLTIVDAAAHLGVTRQALHRLLAGTATLSPEMAVKLGKLTGSNPALLMRMQVAYDLWLAERNVDVRGIPAMKVA</sequence>
<dbReference type="PANTHER" id="PTHR36924:SF1">
    <property type="entry name" value="ANTITOXIN HIGA-1"/>
    <property type="match status" value="1"/>
</dbReference>
<dbReference type="InterPro" id="IPR010982">
    <property type="entry name" value="Lambda_DNA-bd_dom_sf"/>
</dbReference>
<dbReference type="RefSeq" id="WP_147076238.1">
    <property type="nucleotide sequence ID" value="NZ_BJZT01000004.1"/>
</dbReference>
<dbReference type="Gene3D" id="1.10.260.40">
    <property type="entry name" value="lambda repressor-like DNA-binding domains"/>
    <property type="match status" value="1"/>
</dbReference>
<dbReference type="PROSITE" id="PS50943">
    <property type="entry name" value="HTH_CROC1"/>
    <property type="match status" value="1"/>
</dbReference>
<dbReference type="InterPro" id="IPR001387">
    <property type="entry name" value="Cro/C1-type_HTH"/>
</dbReference>
<keyword evidence="4" id="KW-1185">Reference proteome</keyword>
<dbReference type="OrthoDB" id="3174593at2"/>
<evidence type="ECO:0000313" key="4">
    <source>
        <dbReference type="Proteomes" id="UP000321258"/>
    </source>
</evidence>
<keyword evidence="1" id="KW-0238">DNA-binding</keyword>
<protein>
    <recommendedName>
        <fullName evidence="2">HTH cro/C1-type domain-containing protein</fullName>
    </recommendedName>
</protein>
<evidence type="ECO:0000256" key="1">
    <source>
        <dbReference type="ARBA" id="ARBA00023125"/>
    </source>
</evidence>
<dbReference type="PANTHER" id="PTHR36924">
    <property type="entry name" value="ANTITOXIN HIGA-1"/>
    <property type="match status" value="1"/>
</dbReference>
<dbReference type="GO" id="GO:0003677">
    <property type="term" value="F:DNA binding"/>
    <property type="evidence" value="ECO:0007669"/>
    <property type="project" value="UniProtKB-KW"/>
</dbReference>
<accession>A0A512IJW5</accession>
<dbReference type="Pfam" id="PF01381">
    <property type="entry name" value="HTH_3"/>
    <property type="match status" value="1"/>
</dbReference>
<dbReference type="CDD" id="cd00093">
    <property type="entry name" value="HTH_XRE"/>
    <property type="match status" value="1"/>
</dbReference>
<dbReference type="SMART" id="SM00530">
    <property type="entry name" value="HTH_XRE"/>
    <property type="match status" value="1"/>
</dbReference>
<reference evidence="3 4" key="1">
    <citation type="submission" date="2019-07" db="EMBL/GenBank/DDBJ databases">
        <title>Whole genome shotgun sequence of Methylobacterium haplocladii NBRC 107714.</title>
        <authorList>
            <person name="Hosoyama A."/>
            <person name="Uohara A."/>
            <person name="Ohji S."/>
            <person name="Ichikawa N."/>
        </authorList>
    </citation>
    <scope>NUCLEOTIDE SEQUENCE [LARGE SCALE GENOMIC DNA]</scope>
    <source>
        <strain evidence="3 4">NBRC 107714</strain>
    </source>
</reference>
<gene>
    <name evidence="3" type="ORF">MHA02_03260</name>
</gene>
<evidence type="ECO:0000313" key="3">
    <source>
        <dbReference type="EMBL" id="GEO97938.1"/>
    </source>
</evidence>
<dbReference type="EMBL" id="BJZT01000004">
    <property type="protein sequence ID" value="GEO97938.1"/>
    <property type="molecule type" value="Genomic_DNA"/>
</dbReference>
<proteinExistence type="predicted"/>
<name>A0A512IJW5_9HYPH</name>
<comment type="caution">
    <text evidence="3">The sequence shown here is derived from an EMBL/GenBank/DDBJ whole genome shotgun (WGS) entry which is preliminary data.</text>
</comment>
<dbReference type="Proteomes" id="UP000321258">
    <property type="component" value="Unassembled WGS sequence"/>
</dbReference>